<evidence type="ECO:0000313" key="5">
    <source>
        <dbReference type="Proteomes" id="UP000321917"/>
    </source>
</evidence>
<accession>A0A5C6QMM5</accession>
<reference evidence="3 5" key="1">
    <citation type="submission" date="2019-07" db="EMBL/GenBank/DDBJ databases">
        <title>Genomes of sea-ice associated Colwellia species.</title>
        <authorList>
            <person name="Bowman J.P."/>
        </authorList>
    </citation>
    <scope>NUCLEOTIDE SEQUENCE [LARGE SCALE GENOMIC DNA]</scope>
    <source>
        <strain evidence="2 4">ACAM 607</strain>
        <strain evidence="3 5">IC036</strain>
    </source>
</reference>
<dbReference type="Proteomes" id="UP000321525">
    <property type="component" value="Unassembled WGS sequence"/>
</dbReference>
<dbReference type="EMBL" id="VOLQ01000006">
    <property type="protein sequence ID" value="TWX70017.1"/>
    <property type="molecule type" value="Genomic_DNA"/>
</dbReference>
<protein>
    <submittedName>
        <fullName evidence="3">Uncharacterized protein</fullName>
    </submittedName>
</protein>
<keyword evidence="4" id="KW-1185">Reference proteome</keyword>
<organism evidence="3 5">
    <name type="scientific">Colwellia hornerae</name>
    <dbReference type="NCBI Taxonomy" id="89402"/>
    <lineage>
        <taxon>Bacteria</taxon>
        <taxon>Pseudomonadati</taxon>
        <taxon>Pseudomonadota</taxon>
        <taxon>Gammaproteobacteria</taxon>
        <taxon>Alteromonadales</taxon>
        <taxon>Colwelliaceae</taxon>
        <taxon>Colwellia</taxon>
    </lineage>
</organism>
<gene>
    <name evidence="2" type="ORF">ESZ26_07755</name>
    <name evidence="3" type="ORF">ESZ27_04445</name>
</gene>
<feature type="signal peptide" evidence="1">
    <location>
        <begin position="1"/>
        <end position="20"/>
    </location>
</feature>
<keyword evidence="1" id="KW-0732">Signal</keyword>
<dbReference type="RefSeq" id="WP_146799179.1">
    <property type="nucleotide sequence ID" value="NZ_VOLP01000010.1"/>
</dbReference>
<sequence length="290" mass="32633">MSNFKICFLLVIVMVYSSHAYSDSQVVADGLAIDLMETLDLTFQVIPEYDETENVLAGWNGDEFQYFVAFSKLPAGWLNAEKWISGFTRDINAASETGSFNLLDKGNYKSNGKFDLNYIEISFIPKGEQETRKQLVHFITDHKNSYLAFATPTSDNGANVLLSEVISILKTSHFPTSNIIPLVIKNEDKYIGIWNGQYVNKDDKVVQVIFELKADLTFARKDSIEGKKDSVNSGVFFISNNEISWTYLYGKPTNKESRTKETNTISSFSGDTMILILGNSNIEIVLKKES</sequence>
<name>A0A5C6QMM5_9GAMM</name>
<dbReference type="AlphaFoldDB" id="A0A5C6QMM5"/>
<dbReference type="OrthoDB" id="10020399at2"/>
<evidence type="ECO:0000313" key="2">
    <source>
        <dbReference type="EMBL" id="TWX60262.1"/>
    </source>
</evidence>
<feature type="chain" id="PRO_5023001445" evidence="1">
    <location>
        <begin position="21"/>
        <end position="290"/>
    </location>
</feature>
<evidence type="ECO:0000256" key="1">
    <source>
        <dbReference type="SAM" id="SignalP"/>
    </source>
</evidence>
<evidence type="ECO:0000313" key="4">
    <source>
        <dbReference type="Proteomes" id="UP000321525"/>
    </source>
</evidence>
<dbReference type="EMBL" id="VOLR01000009">
    <property type="protein sequence ID" value="TWX60262.1"/>
    <property type="molecule type" value="Genomic_DNA"/>
</dbReference>
<proteinExistence type="predicted"/>
<dbReference type="Proteomes" id="UP000321917">
    <property type="component" value="Unassembled WGS sequence"/>
</dbReference>
<comment type="caution">
    <text evidence="3">The sequence shown here is derived from an EMBL/GenBank/DDBJ whole genome shotgun (WGS) entry which is preliminary data.</text>
</comment>
<evidence type="ECO:0000313" key="3">
    <source>
        <dbReference type="EMBL" id="TWX70017.1"/>
    </source>
</evidence>